<feature type="domain" description="PAC" evidence="8">
    <location>
        <begin position="402"/>
        <end position="454"/>
    </location>
</feature>
<dbReference type="PRINTS" id="PR00344">
    <property type="entry name" value="BCTRLSENSOR"/>
</dbReference>
<comment type="catalytic activity">
    <reaction evidence="1">
        <text>ATP + protein L-histidine = ADP + protein N-phospho-L-histidine.</text>
        <dbReference type="EC" id="2.7.13.3"/>
    </reaction>
</comment>
<keyword evidence="10" id="KW-1185">Reference proteome</keyword>
<keyword evidence="6" id="KW-0472">Membrane</keyword>
<accession>A0A5A9W2H1</accession>
<dbReference type="InterPro" id="IPR036890">
    <property type="entry name" value="HATPase_C_sf"/>
</dbReference>
<comment type="caution">
    <text evidence="9">The sequence shown here is derived from an EMBL/GenBank/DDBJ whole genome shotgun (WGS) entry which is preliminary data.</text>
</comment>
<dbReference type="SMART" id="SM00086">
    <property type="entry name" value="PAC"/>
    <property type="match status" value="1"/>
</dbReference>
<reference evidence="9 10" key="1">
    <citation type="submission" date="2019-03" db="EMBL/GenBank/DDBJ databases">
        <title>Nitrincola sp. nov. isolated from an Indian soda lake.</title>
        <authorList>
            <person name="Joshi A."/>
            <person name="Thite S.V."/>
            <person name="Joseph N."/>
            <person name="Dhotre D."/>
            <person name="Moorthy M."/>
            <person name="Shouche Y.S."/>
        </authorList>
    </citation>
    <scope>NUCLEOTIDE SEQUENCE [LARGE SCALE GENOMIC DNA]</scope>
    <source>
        <strain evidence="9 10">MEB193</strain>
    </source>
</reference>
<dbReference type="Pfam" id="PF08447">
    <property type="entry name" value="PAS_3"/>
    <property type="match status" value="1"/>
</dbReference>
<dbReference type="SMART" id="SM00388">
    <property type="entry name" value="HisKA"/>
    <property type="match status" value="1"/>
</dbReference>
<dbReference type="Gene3D" id="2.10.70.100">
    <property type="match status" value="1"/>
</dbReference>
<dbReference type="AlphaFoldDB" id="A0A5A9W2H1"/>
<organism evidence="9 10">
    <name type="scientific">Nitrincola tapanii</name>
    <dbReference type="NCBI Taxonomy" id="1708751"/>
    <lineage>
        <taxon>Bacteria</taxon>
        <taxon>Pseudomonadati</taxon>
        <taxon>Pseudomonadota</taxon>
        <taxon>Gammaproteobacteria</taxon>
        <taxon>Oceanospirillales</taxon>
        <taxon>Oceanospirillaceae</taxon>
        <taxon>Nitrincola</taxon>
    </lineage>
</organism>
<dbReference type="InterPro" id="IPR003661">
    <property type="entry name" value="HisK_dim/P_dom"/>
</dbReference>
<evidence type="ECO:0000256" key="5">
    <source>
        <dbReference type="ARBA" id="ARBA00022777"/>
    </source>
</evidence>
<dbReference type="PROSITE" id="PS50109">
    <property type="entry name" value="HIS_KIN"/>
    <property type="match status" value="1"/>
</dbReference>
<dbReference type="Gene3D" id="1.10.287.130">
    <property type="match status" value="1"/>
</dbReference>
<dbReference type="PANTHER" id="PTHR43304:SF1">
    <property type="entry name" value="PAC DOMAIN-CONTAINING PROTEIN"/>
    <property type="match status" value="1"/>
</dbReference>
<keyword evidence="6" id="KW-1133">Transmembrane helix</keyword>
<dbReference type="CDD" id="cd12915">
    <property type="entry name" value="PDC2_DGC_like"/>
    <property type="match status" value="1"/>
</dbReference>
<dbReference type="Gene3D" id="3.30.450.20">
    <property type="entry name" value="PAS domain"/>
    <property type="match status" value="3"/>
</dbReference>
<proteinExistence type="predicted"/>
<keyword evidence="3" id="KW-0597">Phosphoprotein</keyword>
<dbReference type="InterPro" id="IPR036097">
    <property type="entry name" value="HisK_dim/P_sf"/>
</dbReference>
<dbReference type="PANTHER" id="PTHR43304">
    <property type="entry name" value="PHYTOCHROME-LIKE PROTEIN CPH1"/>
    <property type="match status" value="1"/>
</dbReference>
<keyword evidence="5" id="KW-0418">Kinase</keyword>
<evidence type="ECO:0000256" key="6">
    <source>
        <dbReference type="SAM" id="Phobius"/>
    </source>
</evidence>
<dbReference type="Pfam" id="PF02518">
    <property type="entry name" value="HATPase_c"/>
    <property type="match status" value="1"/>
</dbReference>
<dbReference type="RefSeq" id="WP_149391051.1">
    <property type="nucleotide sequence ID" value="NZ_SMRS01000006.1"/>
</dbReference>
<keyword evidence="6" id="KW-0812">Transmembrane</keyword>
<feature type="domain" description="Histidine kinase" evidence="7">
    <location>
        <begin position="472"/>
        <end position="688"/>
    </location>
</feature>
<dbReference type="InterPro" id="IPR052162">
    <property type="entry name" value="Sensor_kinase/Photoreceptor"/>
</dbReference>
<dbReference type="PROSITE" id="PS50113">
    <property type="entry name" value="PAC"/>
    <property type="match status" value="1"/>
</dbReference>
<dbReference type="SUPFAM" id="SSF47384">
    <property type="entry name" value="Homodimeric domain of signal transducing histidine kinase"/>
    <property type="match status" value="1"/>
</dbReference>
<feature type="transmembrane region" description="Helical" evidence="6">
    <location>
        <begin position="16"/>
        <end position="36"/>
    </location>
</feature>
<name>A0A5A9W2H1_9GAMM</name>
<dbReference type="NCBIfam" id="TIGR00229">
    <property type="entry name" value="sensory_box"/>
    <property type="match status" value="1"/>
</dbReference>
<dbReference type="EMBL" id="SMRS01000006">
    <property type="protein sequence ID" value="KAA0874318.1"/>
    <property type="molecule type" value="Genomic_DNA"/>
</dbReference>
<dbReference type="SMART" id="SM00387">
    <property type="entry name" value="HATPase_c"/>
    <property type="match status" value="1"/>
</dbReference>
<dbReference type="InterPro" id="IPR004358">
    <property type="entry name" value="Sig_transdc_His_kin-like_C"/>
</dbReference>
<dbReference type="CDD" id="cd00082">
    <property type="entry name" value="HisKA"/>
    <property type="match status" value="1"/>
</dbReference>
<dbReference type="InterPro" id="IPR005467">
    <property type="entry name" value="His_kinase_dom"/>
</dbReference>
<evidence type="ECO:0000259" key="7">
    <source>
        <dbReference type="PROSITE" id="PS50109"/>
    </source>
</evidence>
<feature type="transmembrane region" description="Helical" evidence="6">
    <location>
        <begin position="298"/>
        <end position="318"/>
    </location>
</feature>
<dbReference type="Proteomes" id="UP000325302">
    <property type="component" value="Unassembled WGS sequence"/>
</dbReference>
<dbReference type="CDD" id="cd12914">
    <property type="entry name" value="PDC1_DGC_like"/>
    <property type="match status" value="1"/>
</dbReference>
<dbReference type="InterPro" id="IPR001610">
    <property type="entry name" value="PAC"/>
</dbReference>
<dbReference type="InterPro" id="IPR035965">
    <property type="entry name" value="PAS-like_dom_sf"/>
</dbReference>
<evidence type="ECO:0000256" key="3">
    <source>
        <dbReference type="ARBA" id="ARBA00022553"/>
    </source>
</evidence>
<gene>
    <name evidence="9" type="ORF">E1H14_08555</name>
</gene>
<dbReference type="OrthoDB" id="9808408at2"/>
<protein>
    <recommendedName>
        <fullName evidence="2">histidine kinase</fullName>
        <ecNumber evidence="2">2.7.13.3</ecNumber>
    </recommendedName>
</protein>
<dbReference type="EC" id="2.7.13.3" evidence="2"/>
<dbReference type="InterPro" id="IPR003594">
    <property type="entry name" value="HATPase_dom"/>
</dbReference>
<dbReference type="SUPFAM" id="SSF55874">
    <property type="entry name" value="ATPase domain of HSP90 chaperone/DNA topoisomerase II/histidine kinase"/>
    <property type="match status" value="1"/>
</dbReference>
<evidence type="ECO:0000256" key="2">
    <source>
        <dbReference type="ARBA" id="ARBA00012438"/>
    </source>
</evidence>
<dbReference type="InterPro" id="IPR013655">
    <property type="entry name" value="PAS_fold_3"/>
</dbReference>
<dbReference type="InterPro" id="IPR000700">
    <property type="entry name" value="PAS-assoc_C"/>
</dbReference>
<keyword evidence="4" id="KW-0808">Transferase</keyword>
<evidence type="ECO:0000256" key="4">
    <source>
        <dbReference type="ARBA" id="ARBA00022679"/>
    </source>
</evidence>
<evidence type="ECO:0000313" key="9">
    <source>
        <dbReference type="EMBL" id="KAA0874318.1"/>
    </source>
</evidence>
<evidence type="ECO:0000313" key="10">
    <source>
        <dbReference type="Proteomes" id="UP000325302"/>
    </source>
</evidence>
<evidence type="ECO:0000259" key="8">
    <source>
        <dbReference type="PROSITE" id="PS50113"/>
    </source>
</evidence>
<sequence length="694" mass="79560">MLKSGLAQLDPSGRHVLGLLLAVWSLLMGALLWQYFASVRLHEQQSLTRIETATQALALTQGELVSARLAEIDRSLLTLRDLIQHPSHSELREEHVRRVMLSRRSVSAELLDYLWLDKTGRIQNWTQPGPPPWVADRHYFTQHRDDPQDRSLISPPAFSRVDRPRLFIALSRPLYDAQGEFDGVLIAAIDVRTLAQELGRITEDSRMTTALLTLPGELIYRMPMIDLRPGMHIERVAALQGQIPETYAYRSAAPIDGRMRQVAYQRLQAWPLLVVVTEDLEDELLQLKRFARSEQFRFGFFGLFASALIAVLFVLLLYQQRVARARREQQQRLEEVQKLAQLGHWRADMKTGALWWSDEIYTIFGWSKSIQPSVEKFKQAVHPDDRALVEASEQLAQKEGRHDVEHRILRPNGEVRWVHERAKARVSPQGELLELRGSVQDITDLKQTEERLRQQALALQKSNDELEQFAYVASHDLRQPLRMINSFSELLNQRLQAQMDQESREYMEYVLDGSQRLDEMLISLLEYSRVGRSGEPEQWIQSRVLLEEALRFLQPEIQATQAQIHLVGDWPKLKIARNEGVRLFQNLLANALKFHAAGRVPEIELKVEALSQGWQFSICDQGIGIDATQLERVFLVFQRLNARGAYPGSGIGLPVCRKIVERHGGIIWAESAGINQGSCFKFILPRLSEGEQLC</sequence>
<dbReference type="Gene3D" id="3.30.565.10">
    <property type="entry name" value="Histidine kinase-like ATPase, C-terminal domain"/>
    <property type="match status" value="1"/>
</dbReference>
<dbReference type="CDD" id="cd00130">
    <property type="entry name" value="PAS"/>
    <property type="match status" value="1"/>
</dbReference>
<dbReference type="Pfam" id="PF00512">
    <property type="entry name" value="HisKA"/>
    <property type="match status" value="1"/>
</dbReference>
<dbReference type="SUPFAM" id="SSF55785">
    <property type="entry name" value="PYP-like sensor domain (PAS domain)"/>
    <property type="match status" value="1"/>
</dbReference>
<dbReference type="GO" id="GO:0000155">
    <property type="term" value="F:phosphorelay sensor kinase activity"/>
    <property type="evidence" value="ECO:0007669"/>
    <property type="project" value="InterPro"/>
</dbReference>
<evidence type="ECO:0000256" key="1">
    <source>
        <dbReference type="ARBA" id="ARBA00000085"/>
    </source>
</evidence>
<dbReference type="InterPro" id="IPR000014">
    <property type="entry name" value="PAS"/>
</dbReference>